<dbReference type="AlphaFoldDB" id="A0A1F7TYF3"/>
<dbReference type="PANTHER" id="PTHR35024:SF4">
    <property type="entry name" value="POLYMER-FORMING CYTOSKELETAL PROTEIN"/>
    <property type="match status" value="1"/>
</dbReference>
<evidence type="ECO:0000313" key="3">
    <source>
        <dbReference type="Proteomes" id="UP000177097"/>
    </source>
</evidence>
<dbReference type="STRING" id="1802389.A3C17_00420"/>
<dbReference type="InterPro" id="IPR011004">
    <property type="entry name" value="Trimer_LpxA-like_sf"/>
</dbReference>
<protein>
    <recommendedName>
        <fullName evidence="4">Cell shape determination protein CcmA</fullName>
    </recommendedName>
</protein>
<comment type="caution">
    <text evidence="2">The sequence shown here is derived from an EMBL/GenBank/DDBJ whole genome shotgun (WGS) entry which is preliminary data.</text>
</comment>
<sequence length="129" mass="13110">MSFKGKGGQGETIIAEGVKVEGNFTSDGNVLIDGAVSGSVAASGDVTIGERAMIDADLSANNAIISGEVKGNVRIGERLELTSSARVKGDVEAQTILMAPGCRLNGKVTMPDGVLAIETPKHNKGSIVA</sequence>
<dbReference type="SUPFAM" id="SSF51161">
    <property type="entry name" value="Trimeric LpxA-like enzymes"/>
    <property type="match status" value="1"/>
</dbReference>
<dbReference type="Gene3D" id="2.160.10.10">
    <property type="entry name" value="Hexapeptide repeat proteins"/>
    <property type="match status" value="1"/>
</dbReference>
<organism evidence="2 3">
    <name type="scientific">Candidatus Uhrbacteria bacterium RIFCSPHIGHO2_02_FULL_53_13</name>
    <dbReference type="NCBI Taxonomy" id="1802389"/>
    <lineage>
        <taxon>Bacteria</taxon>
        <taxon>Candidatus Uhriibacteriota</taxon>
    </lineage>
</organism>
<dbReference type="EMBL" id="MGDX01000018">
    <property type="protein sequence ID" value="OGL71002.1"/>
    <property type="molecule type" value="Genomic_DNA"/>
</dbReference>
<proteinExistence type="inferred from homology"/>
<evidence type="ECO:0000256" key="1">
    <source>
        <dbReference type="ARBA" id="ARBA00044755"/>
    </source>
</evidence>
<comment type="similarity">
    <text evidence="1">Belongs to the bactofilin family.</text>
</comment>
<gene>
    <name evidence="2" type="ORF">A3C17_00420</name>
</gene>
<evidence type="ECO:0000313" key="2">
    <source>
        <dbReference type="EMBL" id="OGL71002.1"/>
    </source>
</evidence>
<accession>A0A1F7TYF3</accession>
<dbReference type="InterPro" id="IPR007607">
    <property type="entry name" value="BacA/B"/>
</dbReference>
<dbReference type="Pfam" id="PF04519">
    <property type="entry name" value="Bactofilin"/>
    <property type="match status" value="1"/>
</dbReference>
<evidence type="ECO:0008006" key="4">
    <source>
        <dbReference type="Google" id="ProtNLM"/>
    </source>
</evidence>
<dbReference type="PANTHER" id="PTHR35024">
    <property type="entry name" value="HYPOTHETICAL CYTOSOLIC PROTEIN"/>
    <property type="match status" value="1"/>
</dbReference>
<reference evidence="2 3" key="1">
    <citation type="journal article" date="2016" name="Nat. Commun.">
        <title>Thousands of microbial genomes shed light on interconnected biogeochemical processes in an aquifer system.</title>
        <authorList>
            <person name="Anantharaman K."/>
            <person name="Brown C.T."/>
            <person name="Hug L.A."/>
            <person name="Sharon I."/>
            <person name="Castelle C.J."/>
            <person name="Probst A.J."/>
            <person name="Thomas B.C."/>
            <person name="Singh A."/>
            <person name="Wilkins M.J."/>
            <person name="Karaoz U."/>
            <person name="Brodie E.L."/>
            <person name="Williams K.H."/>
            <person name="Hubbard S.S."/>
            <person name="Banfield J.F."/>
        </authorList>
    </citation>
    <scope>NUCLEOTIDE SEQUENCE [LARGE SCALE GENOMIC DNA]</scope>
</reference>
<dbReference type="Proteomes" id="UP000177097">
    <property type="component" value="Unassembled WGS sequence"/>
</dbReference>
<name>A0A1F7TYF3_9BACT</name>